<dbReference type="Gene3D" id="1.10.10.10">
    <property type="entry name" value="Winged helix-like DNA-binding domain superfamily/Winged helix DNA-binding domain"/>
    <property type="match status" value="1"/>
</dbReference>
<dbReference type="InterPro" id="IPR050313">
    <property type="entry name" value="Carb_Metab_HTH_regulators"/>
</dbReference>
<name>A0ABY4CEZ3_9BACL</name>
<evidence type="ECO:0000313" key="3">
    <source>
        <dbReference type="EMBL" id="UOF89096.1"/>
    </source>
</evidence>
<dbReference type="InterPro" id="IPR036390">
    <property type="entry name" value="WH_DNA-bd_sf"/>
</dbReference>
<organism evidence="3 4">
    <name type="scientific">Fodinisporobacter ferrooxydans</name>
    <dbReference type="NCBI Taxonomy" id="2901836"/>
    <lineage>
        <taxon>Bacteria</taxon>
        <taxon>Bacillati</taxon>
        <taxon>Bacillota</taxon>
        <taxon>Bacilli</taxon>
        <taxon>Bacillales</taxon>
        <taxon>Alicyclobacillaceae</taxon>
        <taxon>Fodinisporobacter</taxon>
    </lineage>
</organism>
<dbReference type="PANTHER" id="PTHR30363">
    <property type="entry name" value="HTH-TYPE TRANSCRIPTIONAL REGULATOR SRLR-RELATED"/>
    <property type="match status" value="1"/>
</dbReference>
<reference evidence="3" key="1">
    <citation type="submission" date="2021-12" db="EMBL/GenBank/DDBJ databases">
        <title>Alicyclobacillaceae gen. nov., sp. nov., isolated from chalcocite enrichment system.</title>
        <authorList>
            <person name="Jiang Z."/>
        </authorList>
    </citation>
    <scope>NUCLEOTIDE SEQUENCE</scope>
    <source>
        <strain evidence="3">MYW30-H2</strain>
    </source>
</reference>
<gene>
    <name evidence="3" type="ORF">LSG31_14305</name>
</gene>
<feature type="domain" description="Metanogen output" evidence="2">
    <location>
        <begin position="133"/>
        <end position="209"/>
    </location>
</feature>
<dbReference type="CDD" id="cd00090">
    <property type="entry name" value="HTH_ARSR"/>
    <property type="match status" value="1"/>
</dbReference>
<dbReference type="InterPro" id="IPR041359">
    <property type="entry name" value="MetOD1"/>
</dbReference>
<protein>
    <submittedName>
        <fullName evidence="3">Winged helix-turn-helix transcriptional regulator</fullName>
    </submittedName>
</protein>
<keyword evidence="1" id="KW-0238">DNA-binding</keyword>
<dbReference type="InterPro" id="IPR011991">
    <property type="entry name" value="ArsR-like_HTH"/>
</dbReference>
<dbReference type="RefSeq" id="WP_347435778.1">
    <property type="nucleotide sequence ID" value="NZ_CP089291.1"/>
</dbReference>
<accession>A0ABY4CEZ3</accession>
<dbReference type="InterPro" id="IPR036388">
    <property type="entry name" value="WH-like_DNA-bd_sf"/>
</dbReference>
<evidence type="ECO:0000259" key="2">
    <source>
        <dbReference type="Pfam" id="PF18546"/>
    </source>
</evidence>
<dbReference type="SUPFAM" id="SSF46785">
    <property type="entry name" value="Winged helix' DNA-binding domain"/>
    <property type="match status" value="1"/>
</dbReference>
<evidence type="ECO:0000313" key="4">
    <source>
        <dbReference type="Proteomes" id="UP000830167"/>
    </source>
</evidence>
<sequence length="232" mass="26709">MLQNIEQLSDVRRNILEALKRNGPVTIAELANRFAMTGEAIRQHLLILEKEGWVERKIFRASHGAGRPSTRYRLTSEGEHLFPKNYVSLAVEVIDTITEHFGQDALRHVLESMTEHRVREWEPRVNGLSLSERVNVLRDIYQENDAYMEIEQSGDQVCLIEKNCPFLNVAKRRPALCSVTVSAFTRLLGCRVVREERFQNGDGRCVFRVLVDQPIDPETSVFSYEDENLTHS</sequence>
<dbReference type="EMBL" id="CP089291">
    <property type="protein sequence ID" value="UOF89096.1"/>
    <property type="molecule type" value="Genomic_DNA"/>
</dbReference>
<evidence type="ECO:0000256" key="1">
    <source>
        <dbReference type="ARBA" id="ARBA00023125"/>
    </source>
</evidence>
<dbReference type="Pfam" id="PF18546">
    <property type="entry name" value="MetOD1"/>
    <property type="match status" value="1"/>
</dbReference>
<dbReference type="PANTHER" id="PTHR30363:SF28">
    <property type="entry name" value="TRANSCRIPTIONAL REGULATORY PROTEIN-RELATED"/>
    <property type="match status" value="1"/>
</dbReference>
<dbReference type="Proteomes" id="UP000830167">
    <property type="component" value="Chromosome"/>
</dbReference>
<dbReference type="Pfam" id="PF13412">
    <property type="entry name" value="HTH_24"/>
    <property type="match status" value="1"/>
</dbReference>
<proteinExistence type="predicted"/>
<keyword evidence="4" id="KW-1185">Reference proteome</keyword>